<dbReference type="Pfam" id="PF20454">
    <property type="entry name" value="GpA_nuclease"/>
    <property type="match status" value="1"/>
</dbReference>
<comment type="caution">
    <text evidence="3">The sequence shown here is derived from an EMBL/GenBank/DDBJ whole genome shotgun (WGS) entry which is preliminary data.</text>
</comment>
<dbReference type="Proteomes" id="UP001143372">
    <property type="component" value="Unassembled WGS sequence"/>
</dbReference>
<proteinExistence type="inferred from homology"/>
<reference evidence="3" key="1">
    <citation type="journal article" date="2014" name="Int. J. Syst. Evol. Microbiol.">
        <title>Complete genome sequence of Corynebacterium casei LMG S-19264T (=DSM 44701T), isolated from a smear-ripened cheese.</title>
        <authorList>
            <consortium name="US DOE Joint Genome Institute (JGI-PGF)"/>
            <person name="Walter F."/>
            <person name="Albersmeier A."/>
            <person name="Kalinowski J."/>
            <person name="Ruckert C."/>
        </authorList>
    </citation>
    <scope>NUCLEOTIDE SEQUENCE</scope>
    <source>
        <strain evidence="3">VKM B-2347</strain>
    </source>
</reference>
<feature type="domain" description="Terminase large subunit GpA endonuclease" evidence="2">
    <location>
        <begin position="286"/>
        <end position="559"/>
    </location>
</feature>
<dbReference type="Gene3D" id="3.40.50.300">
    <property type="entry name" value="P-loop containing nucleotide triphosphate hydrolases"/>
    <property type="match status" value="1"/>
</dbReference>
<evidence type="ECO:0000313" key="3">
    <source>
        <dbReference type="EMBL" id="GLK67038.1"/>
    </source>
</evidence>
<accession>A0A9W6IZN8</accession>
<dbReference type="Pfam" id="PF05876">
    <property type="entry name" value="GpA_ATPase"/>
    <property type="match status" value="1"/>
</dbReference>
<dbReference type="HAMAP" id="MF_04144">
    <property type="entry name" value="TERL_LAMBDA"/>
    <property type="match status" value="1"/>
</dbReference>
<name>A0A9W6IZN8_9HYPH</name>
<dbReference type="InterPro" id="IPR027417">
    <property type="entry name" value="P-loop_NTPase"/>
</dbReference>
<feature type="domain" description="Phage terminase large subunit GpA ATPase" evidence="1">
    <location>
        <begin position="37"/>
        <end position="276"/>
    </location>
</feature>
<evidence type="ECO:0000259" key="1">
    <source>
        <dbReference type="Pfam" id="PF05876"/>
    </source>
</evidence>
<dbReference type="InterPro" id="IPR051220">
    <property type="entry name" value="TFA_Chaperone"/>
</dbReference>
<dbReference type="InterPro" id="IPR046454">
    <property type="entry name" value="GpA_endonuclease"/>
</dbReference>
<dbReference type="PANTHER" id="PTHR34413:SF2">
    <property type="entry name" value="PROPHAGE TAIL FIBER ASSEMBLY PROTEIN HOMOLOG TFAE-RELATED"/>
    <property type="match status" value="1"/>
</dbReference>
<organism evidence="3 4">
    <name type="scientific">Hansschlegelia plantiphila</name>
    <dbReference type="NCBI Taxonomy" id="374655"/>
    <lineage>
        <taxon>Bacteria</taxon>
        <taxon>Pseudomonadati</taxon>
        <taxon>Pseudomonadota</taxon>
        <taxon>Alphaproteobacteria</taxon>
        <taxon>Hyphomicrobiales</taxon>
        <taxon>Methylopilaceae</taxon>
        <taxon>Hansschlegelia</taxon>
    </lineage>
</organism>
<protein>
    <submittedName>
        <fullName evidence="3">Terminase</fullName>
    </submittedName>
</protein>
<dbReference type="InterPro" id="IPR008866">
    <property type="entry name" value="Phage_lambda_GpA-like"/>
</dbReference>
<gene>
    <name evidence="3" type="ORF">GCM10008179_06760</name>
</gene>
<reference evidence="3" key="2">
    <citation type="submission" date="2023-01" db="EMBL/GenBank/DDBJ databases">
        <authorList>
            <person name="Sun Q."/>
            <person name="Evtushenko L."/>
        </authorList>
    </citation>
    <scope>NUCLEOTIDE SEQUENCE</scope>
    <source>
        <strain evidence="3">VKM B-2347</strain>
    </source>
</reference>
<evidence type="ECO:0000313" key="4">
    <source>
        <dbReference type="Proteomes" id="UP001143372"/>
    </source>
</evidence>
<dbReference type="AlphaFoldDB" id="A0A9W6IZN8"/>
<dbReference type="PANTHER" id="PTHR34413">
    <property type="entry name" value="PROPHAGE TAIL FIBER ASSEMBLY PROTEIN HOMOLOG TFAE-RELATED-RELATED"/>
    <property type="match status" value="1"/>
</dbReference>
<dbReference type="GO" id="GO:0004519">
    <property type="term" value="F:endonuclease activity"/>
    <property type="evidence" value="ECO:0007669"/>
    <property type="project" value="InterPro"/>
</dbReference>
<dbReference type="RefSeq" id="WP_271167302.1">
    <property type="nucleotide sequence ID" value="NZ_BSFI01000004.1"/>
</dbReference>
<dbReference type="EMBL" id="BSFI01000004">
    <property type="protein sequence ID" value="GLK67038.1"/>
    <property type="molecule type" value="Genomic_DNA"/>
</dbReference>
<keyword evidence="4" id="KW-1185">Reference proteome</keyword>
<sequence length="594" mass="65287">MLADLRRDALKALRPPPRIDLADWVSANVFLPSSLAAHPGRMRLWPHQVEIARSMGARDVERVSILKSARIGYTQLGVAALGNFVANDPGPILVVLPAEQDCRDLMVGNVEPTFAESPALRAALSSTASDRDTLFSRRFPGGSLKLVSARAPRNLRGHTARVLFLDEVDAFEVDVRGEGDPVALAERRTTTFSNRKIIMGSTPVHEQTSRIVRAYERSDRRVYECACPACGERHELRWKDIRWPDDAPGRAFWSCPGCGGVVEDADKATFVSGGRWRPTASHVKGHHGYRVSALVSLLPNASWGRLAGEFLEAKKSPQTLQTFVNTVLGEAWRDDGEELDEGALAGRAEGFGLDELPPEVLVVTAGVDVQDDRIEITTVGWTKDGAALALGHGVVWGSPLDEETWREVDDHLRRTWKHPNGGLLRVDAAIVDSGSGGHTDAVYAFCRPRTSRRVFAGKGVPGFARPMAEVSKARALRLVLVGVDAIKSQIVNRLQSGTSIRFSAGLSATWFEQLASEKRVVRYTRGQPFRAFERIPGRRSEALDCLVYAFAARQMVGVDPGRRENELSSEAMPAERLTVIKSAWLSNSKFSIRY</sequence>
<dbReference type="GO" id="GO:0016887">
    <property type="term" value="F:ATP hydrolysis activity"/>
    <property type="evidence" value="ECO:0007669"/>
    <property type="project" value="InterPro"/>
</dbReference>
<dbReference type="InterPro" id="IPR046453">
    <property type="entry name" value="GpA_ATPase"/>
</dbReference>
<evidence type="ECO:0000259" key="2">
    <source>
        <dbReference type="Pfam" id="PF20454"/>
    </source>
</evidence>
<dbReference type="GO" id="GO:0005524">
    <property type="term" value="F:ATP binding"/>
    <property type="evidence" value="ECO:0007669"/>
    <property type="project" value="InterPro"/>
</dbReference>